<dbReference type="InterPro" id="IPR006439">
    <property type="entry name" value="HAD-SF_hydro_IA"/>
</dbReference>
<keyword evidence="8" id="KW-0460">Magnesium</keyword>
<dbReference type="InterPro" id="IPR050155">
    <property type="entry name" value="HAD-like_hydrolase_sf"/>
</dbReference>
<evidence type="ECO:0000256" key="9">
    <source>
        <dbReference type="ARBA" id="ARBA00023277"/>
    </source>
</evidence>
<proteinExistence type="inferred from homology"/>
<dbReference type="InterPro" id="IPR041492">
    <property type="entry name" value="HAD_2"/>
</dbReference>
<evidence type="ECO:0000313" key="10">
    <source>
        <dbReference type="EMBL" id="EIM93310.1"/>
    </source>
</evidence>
<evidence type="ECO:0000256" key="6">
    <source>
        <dbReference type="ARBA" id="ARBA00022723"/>
    </source>
</evidence>
<evidence type="ECO:0000256" key="4">
    <source>
        <dbReference type="ARBA" id="ARBA00006171"/>
    </source>
</evidence>
<dbReference type="NCBIfam" id="TIGR01549">
    <property type="entry name" value="HAD-SF-IA-v1"/>
    <property type="match status" value="1"/>
</dbReference>
<dbReference type="Gene3D" id="3.40.50.1000">
    <property type="entry name" value="HAD superfamily/HAD-like"/>
    <property type="match status" value="1"/>
</dbReference>
<dbReference type="EMBL" id="AKAU01000318">
    <property type="protein sequence ID" value="EIM93310.1"/>
    <property type="molecule type" value="Genomic_DNA"/>
</dbReference>
<gene>
    <name evidence="10" type="ORF">WQE_50140</name>
</gene>
<dbReference type="Proteomes" id="UP000004980">
    <property type="component" value="Unassembled WGS sequence"/>
</dbReference>
<keyword evidence="7" id="KW-0378">Hydrolase</keyword>
<accession>A0ABP2P6P8</accession>
<dbReference type="SFLD" id="SFLDS00003">
    <property type="entry name" value="Haloacid_Dehalogenase"/>
    <property type="match status" value="1"/>
</dbReference>
<protein>
    <recommendedName>
        <fullName evidence="5">phosphoglycolate phosphatase</fullName>
        <ecNumber evidence="5">3.1.3.18</ecNumber>
    </recommendedName>
</protein>
<dbReference type="EC" id="3.1.3.18" evidence="5"/>
<dbReference type="InterPro" id="IPR023198">
    <property type="entry name" value="PGP-like_dom2"/>
</dbReference>
<evidence type="ECO:0000256" key="3">
    <source>
        <dbReference type="ARBA" id="ARBA00004818"/>
    </source>
</evidence>
<evidence type="ECO:0000256" key="8">
    <source>
        <dbReference type="ARBA" id="ARBA00022842"/>
    </source>
</evidence>
<organism evidence="10 11">
    <name type="scientific">Paraburkholderia hospita</name>
    <dbReference type="NCBI Taxonomy" id="169430"/>
    <lineage>
        <taxon>Bacteria</taxon>
        <taxon>Pseudomonadati</taxon>
        <taxon>Pseudomonadota</taxon>
        <taxon>Betaproteobacteria</taxon>
        <taxon>Burkholderiales</taxon>
        <taxon>Burkholderiaceae</taxon>
        <taxon>Paraburkholderia</taxon>
    </lineage>
</organism>
<dbReference type="PANTHER" id="PTHR43434">
    <property type="entry name" value="PHOSPHOGLYCOLATE PHOSPHATASE"/>
    <property type="match status" value="1"/>
</dbReference>
<comment type="pathway">
    <text evidence="3">Organic acid metabolism; glycolate biosynthesis; glycolate from 2-phosphoglycolate: step 1/1.</text>
</comment>
<dbReference type="Pfam" id="PF13419">
    <property type="entry name" value="HAD_2"/>
    <property type="match status" value="1"/>
</dbReference>
<dbReference type="NCBIfam" id="NF009695">
    <property type="entry name" value="PRK13222.1-2"/>
    <property type="match status" value="1"/>
</dbReference>
<evidence type="ECO:0000256" key="1">
    <source>
        <dbReference type="ARBA" id="ARBA00000830"/>
    </source>
</evidence>
<comment type="cofactor">
    <cofactor evidence="2">
        <name>Mg(2+)</name>
        <dbReference type="ChEBI" id="CHEBI:18420"/>
    </cofactor>
</comment>
<reference evidence="10 11" key="1">
    <citation type="journal article" date="2012" name="J. Bacteriol.">
        <title>Draft Genome Sequence of the Soil Bacterium Burkholderia terrae Strain BS001, Which Interacts with Fungal Surface Structures.</title>
        <authorList>
            <person name="Nazir R."/>
            <person name="Hansen M.A."/>
            <person name="Sorensen S."/>
            <person name="van Elsas J.D."/>
        </authorList>
    </citation>
    <scope>NUCLEOTIDE SEQUENCE [LARGE SCALE GENOMIC DNA]</scope>
    <source>
        <strain evidence="10 11">BS001</strain>
    </source>
</reference>
<dbReference type="PANTHER" id="PTHR43434:SF1">
    <property type="entry name" value="PHOSPHOGLYCOLATE PHOSPHATASE"/>
    <property type="match status" value="1"/>
</dbReference>
<dbReference type="PRINTS" id="PR00413">
    <property type="entry name" value="HADHALOGNASE"/>
</dbReference>
<dbReference type="SFLD" id="SFLDG01135">
    <property type="entry name" value="C1.5.6:_HAD__Beta-PGM__Phospha"/>
    <property type="match status" value="1"/>
</dbReference>
<dbReference type="InterPro" id="IPR037512">
    <property type="entry name" value="PGPase_prok"/>
</dbReference>
<dbReference type="NCBIfam" id="TIGR01449">
    <property type="entry name" value="PGP_bact"/>
    <property type="match status" value="1"/>
</dbReference>
<comment type="caution">
    <text evidence="10">The sequence shown here is derived from an EMBL/GenBank/DDBJ whole genome shotgun (WGS) entry which is preliminary data.</text>
</comment>
<keyword evidence="6" id="KW-0479">Metal-binding</keyword>
<dbReference type="NCBIfam" id="TIGR01509">
    <property type="entry name" value="HAD-SF-IA-v3"/>
    <property type="match status" value="1"/>
</dbReference>
<dbReference type="RefSeq" id="WP_009771358.1">
    <property type="nucleotide sequence ID" value="NZ_AKAU01000318.1"/>
</dbReference>
<keyword evidence="9" id="KW-0119">Carbohydrate metabolism</keyword>
<dbReference type="Gene3D" id="1.10.150.240">
    <property type="entry name" value="Putative phosphatase, domain 2"/>
    <property type="match status" value="1"/>
</dbReference>
<comment type="catalytic activity">
    <reaction evidence="1">
        <text>2-phosphoglycolate + H2O = glycolate + phosphate</text>
        <dbReference type="Rhea" id="RHEA:14369"/>
        <dbReference type="ChEBI" id="CHEBI:15377"/>
        <dbReference type="ChEBI" id="CHEBI:29805"/>
        <dbReference type="ChEBI" id="CHEBI:43474"/>
        <dbReference type="ChEBI" id="CHEBI:58033"/>
        <dbReference type="EC" id="3.1.3.18"/>
    </reaction>
</comment>
<comment type="similarity">
    <text evidence="4">Belongs to the HAD-like hydrolase superfamily. CbbY/CbbZ/Gph/YieH family.</text>
</comment>
<evidence type="ECO:0000256" key="2">
    <source>
        <dbReference type="ARBA" id="ARBA00001946"/>
    </source>
</evidence>
<sequence>MQKRLITFDLDGTLLDSAPEIASAVNATLASYGIPPVDMKTIVGFIGQGTRELMRKVLAVVDPSLSQDALDARLRDVMPTFSREYELSVGTMARAYPGVERGLTTLQQAGVRLAVVSNKEHQFATHLLSRSGLLPHFEMVIGGDSLPRKKPHPMPIHHVLEQFTVSRSEAAHVGDSRTDIQSARNAGVIAWAVPYGYNYGEPIAQAQPDRIFTSINDLAEHVVLN</sequence>
<keyword evidence="11" id="KW-1185">Reference proteome</keyword>
<dbReference type="SFLD" id="SFLDG01129">
    <property type="entry name" value="C1.5:_HAD__Beta-PGM__Phosphata"/>
    <property type="match status" value="1"/>
</dbReference>
<dbReference type="SUPFAM" id="SSF56784">
    <property type="entry name" value="HAD-like"/>
    <property type="match status" value="1"/>
</dbReference>
<dbReference type="InterPro" id="IPR023214">
    <property type="entry name" value="HAD_sf"/>
</dbReference>
<evidence type="ECO:0000256" key="7">
    <source>
        <dbReference type="ARBA" id="ARBA00022801"/>
    </source>
</evidence>
<evidence type="ECO:0000313" key="11">
    <source>
        <dbReference type="Proteomes" id="UP000004980"/>
    </source>
</evidence>
<name>A0ABP2P6P8_9BURK</name>
<evidence type="ECO:0000256" key="5">
    <source>
        <dbReference type="ARBA" id="ARBA00013078"/>
    </source>
</evidence>
<dbReference type="InterPro" id="IPR036412">
    <property type="entry name" value="HAD-like_sf"/>
</dbReference>